<sequence>MTKYIEKTIEDPTTGADINYHEISFVGIDFANNLTTVTVTSYISSKTKKRGKAPIGTQKQLSINTTPLENEGLVDWVLKNLTQDVPADYQQVPEEEQHYGYVDPYMFSGGAIKDGDAKARGK</sequence>
<evidence type="ECO:0008006" key="3">
    <source>
        <dbReference type="Google" id="ProtNLM"/>
    </source>
</evidence>
<dbReference type="EMBL" id="JASAXT010000002">
    <property type="protein sequence ID" value="MDP8147720.1"/>
    <property type="molecule type" value="Genomic_DNA"/>
</dbReference>
<comment type="caution">
    <text evidence="1">The sequence shown here is derived from an EMBL/GenBank/DDBJ whole genome shotgun (WGS) entry which is preliminary data.</text>
</comment>
<dbReference type="Proteomes" id="UP001226020">
    <property type="component" value="Unassembled WGS sequence"/>
</dbReference>
<accession>A0AAW8CD27</accession>
<proteinExistence type="predicted"/>
<dbReference type="AlphaFoldDB" id="A0AAW8CD27"/>
<evidence type="ECO:0000313" key="2">
    <source>
        <dbReference type="Proteomes" id="UP001226020"/>
    </source>
</evidence>
<keyword evidence="2" id="KW-1185">Reference proteome</keyword>
<name>A0AAW8CD27_9PAST</name>
<evidence type="ECO:0000313" key="1">
    <source>
        <dbReference type="EMBL" id="MDP8147720.1"/>
    </source>
</evidence>
<gene>
    <name evidence="1" type="ORF">QJU57_01330</name>
</gene>
<protein>
    <recommendedName>
        <fullName evidence="3">Phage protein</fullName>
    </recommendedName>
</protein>
<organism evidence="1 2">
    <name type="scientific">Phocoenobacter atlanticus subsp. atlanticus</name>
    <dbReference type="NCBI Taxonomy" id="3061285"/>
    <lineage>
        <taxon>Bacteria</taxon>
        <taxon>Pseudomonadati</taxon>
        <taxon>Pseudomonadota</taxon>
        <taxon>Gammaproteobacteria</taxon>
        <taxon>Pasteurellales</taxon>
        <taxon>Pasteurellaceae</taxon>
        <taxon>Phocoenobacter</taxon>
        <taxon>Phocoenobacter atlanticus</taxon>
    </lineage>
</organism>
<reference evidence="1 2" key="1">
    <citation type="journal article" date="2023" name="Front. Microbiol.">
        <title>Phylogeography and host specificity of Pasteurellaceae pathogenic to sea-farmed fish in the north-east Atlantic.</title>
        <authorList>
            <person name="Gulla S."/>
            <person name="Colquhoun D.J."/>
            <person name="Olsen A.B."/>
            <person name="Spilsberg B."/>
            <person name="Lagesen K."/>
            <person name="Aakesson C.P."/>
            <person name="Strom S."/>
            <person name="Manji F."/>
            <person name="Birkbeck T.H."/>
            <person name="Nilsen H.K."/>
        </authorList>
    </citation>
    <scope>NUCLEOTIDE SEQUENCE [LARGE SCALE GENOMIC DNA]</scope>
    <source>
        <strain evidence="1 2">NVIB3131</strain>
    </source>
</reference>
<dbReference type="RefSeq" id="WP_306350829.1">
    <property type="nucleotide sequence ID" value="NZ_JASAWV010000002.1"/>
</dbReference>